<evidence type="ECO:0000256" key="3">
    <source>
        <dbReference type="ARBA" id="ARBA00023125"/>
    </source>
</evidence>
<dbReference type="PANTHER" id="PTHR43214:SF24">
    <property type="entry name" value="TRANSCRIPTIONAL REGULATORY PROTEIN NARL-RELATED"/>
    <property type="match status" value="1"/>
</dbReference>
<feature type="domain" description="Response regulatory" evidence="7">
    <location>
        <begin position="4"/>
        <end position="120"/>
    </location>
</feature>
<evidence type="ECO:0000256" key="1">
    <source>
        <dbReference type="ARBA" id="ARBA00022553"/>
    </source>
</evidence>
<evidence type="ECO:0000256" key="2">
    <source>
        <dbReference type="ARBA" id="ARBA00023015"/>
    </source>
</evidence>
<reference evidence="9" key="1">
    <citation type="journal article" date="2019" name="Int. J. Syst. Evol. Microbiol.">
        <title>The Global Catalogue of Microorganisms (GCM) 10K type strain sequencing project: providing services to taxonomists for standard genome sequencing and annotation.</title>
        <authorList>
            <consortium name="The Broad Institute Genomics Platform"/>
            <consortium name="The Broad Institute Genome Sequencing Center for Infectious Disease"/>
            <person name="Wu L."/>
            <person name="Ma J."/>
        </authorList>
    </citation>
    <scope>NUCLEOTIDE SEQUENCE [LARGE SCALE GENOMIC DNA]</scope>
    <source>
        <strain evidence="9">CGMCC 1.12477</strain>
    </source>
</reference>
<dbReference type="PROSITE" id="PS50110">
    <property type="entry name" value="RESPONSE_REGULATORY"/>
    <property type="match status" value="1"/>
</dbReference>
<dbReference type="PRINTS" id="PR00038">
    <property type="entry name" value="HTHLUXR"/>
</dbReference>
<keyword evidence="9" id="KW-1185">Reference proteome</keyword>
<keyword evidence="3" id="KW-0238">DNA-binding</keyword>
<keyword evidence="1 5" id="KW-0597">Phosphoprotein</keyword>
<evidence type="ECO:0000259" key="6">
    <source>
        <dbReference type="PROSITE" id="PS50043"/>
    </source>
</evidence>
<dbReference type="CDD" id="cd17535">
    <property type="entry name" value="REC_NarL-like"/>
    <property type="match status" value="1"/>
</dbReference>
<dbReference type="InterPro" id="IPR058245">
    <property type="entry name" value="NreC/VraR/RcsB-like_REC"/>
</dbReference>
<organism evidence="8 9">
    <name type="scientific">Nocardioides aestuarii</name>
    <dbReference type="NCBI Taxonomy" id="252231"/>
    <lineage>
        <taxon>Bacteria</taxon>
        <taxon>Bacillati</taxon>
        <taxon>Actinomycetota</taxon>
        <taxon>Actinomycetes</taxon>
        <taxon>Propionibacteriales</taxon>
        <taxon>Nocardioidaceae</taxon>
        <taxon>Nocardioides</taxon>
    </lineage>
</organism>
<dbReference type="SUPFAM" id="SSF46894">
    <property type="entry name" value="C-terminal effector domain of the bipartite response regulators"/>
    <property type="match status" value="1"/>
</dbReference>
<dbReference type="InterPro" id="IPR016032">
    <property type="entry name" value="Sig_transdc_resp-reg_C-effctor"/>
</dbReference>
<evidence type="ECO:0000256" key="4">
    <source>
        <dbReference type="ARBA" id="ARBA00023163"/>
    </source>
</evidence>
<gene>
    <name evidence="8" type="ORF">ACFSDE_00755</name>
</gene>
<dbReference type="SMART" id="SM00421">
    <property type="entry name" value="HTH_LUXR"/>
    <property type="match status" value="1"/>
</dbReference>
<dbReference type="Gene3D" id="3.40.50.2300">
    <property type="match status" value="1"/>
</dbReference>
<evidence type="ECO:0000313" key="9">
    <source>
        <dbReference type="Proteomes" id="UP001597351"/>
    </source>
</evidence>
<dbReference type="SUPFAM" id="SSF52172">
    <property type="entry name" value="CheY-like"/>
    <property type="match status" value="1"/>
</dbReference>
<evidence type="ECO:0000313" key="8">
    <source>
        <dbReference type="EMBL" id="MFD1945306.1"/>
    </source>
</evidence>
<evidence type="ECO:0000256" key="5">
    <source>
        <dbReference type="PROSITE-ProRule" id="PRU00169"/>
    </source>
</evidence>
<feature type="modified residue" description="4-aspartylphosphate" evidence="5">
    <location>
        <position position="55"/>
    </location>
</feature>
<comment type="caution">
    <text evidence="8">The sequence shown here is derived from an EMBL/GenBank/DDBJ whole genome shotgun (WGS) entry which is preliminary data.</text>
</comment>
<keyword evidence="2" id="KW-0805">Transcription regulation</keyword>
<dbReference type="Pfam" id="PF00072">
    <property type="entry name" value="Response_reg"/>
    <property type="match status" value="1"/>
</dbReference>
<name>A0ABW4THG9_9ACTN</name>
<dbReference type="Proteomes" id="UP001597351">
    <property type="component" value="Unassembled WGS sequence"/>
</dbReference>
<dbReference type="InterPro" id="IPR000792">
    <property type="entry name" value="Tscrpt_reg_LuxR_C"/>
</dbReference>
<keyword evidence="4" id="KW-0804">Transcription</keyword>
<feature type="domain" description="HTH luxR-type" evidence="6">
    <location>
        <begin position="142"/>
        <end position="207"/>
    </location>
</feature>
<dbReference type="InterPro" id="IPR001789">
    <property type="entry name" value="Sig_transdc_resp-reg_receiver"/>
</dbReference>
<dbReference type="EMBL" id="JBHUGD010000001">
    <property type="protein sequence ID" value="MFD1945306.1"/>
    <property type="molecule type" value="Genomic_DNA"/>
</dbReference>
<protein>
    <submittedName>
        <fullName evidence="8">Response regulator</fullName>
    </submittedName>
</protein>
<dbReference type="InterPro" id="IPR039420">
    <property type="entry name" value="WalR-like"/>
</dbReference>
<dbReference type="PANTHER" id="PTHR43214">
    <property type="entry name" value="TWO-COMPONENT RESPONSE REGULATOR"/>
    <property type="match status" value="1"/>
</dbReference>
<accession>A0ABW4THG9</accession>
<evidence type="ECO:0000259" key="7">
    <source>
        <dbReference type="PROSITE" id="PS50110"/>
    </source>
</evidence>
<dbReference type="PROSITE" id="PS50043">
    <property type="entry name" value="HTH_LUXR_2"/>
    <property type="match status" value="1"/>
</dbReference>
<dbReference type="PROSITE" id="PS00622">
    <property type="entry name" value="HTH_LUXR_1"/>
    <property type="match status" value="1"/>
</dbReference>
<dbReference type="CDD" id="cd06170">
    <property type="entry name" value="LuxR_C_like"/>
    <property type="match status" value="1"/>
</dbReference>
<dbReference type="SMART" id="SM00448">
    <property type="entry name" value="REC"/>
    <property type="match status" value="1"/>
</dbReference>
<dbReference type="InterPro" id="IPR011006">
    <property type="entry name" value="CheY-like_superfamily"/>
</dbReference>
<proteinExistence type="predicted"/>
<sequence length="211" mass="22515">MPTRVLLVDDHAVLAESLSLLLGSQSDLEVVGTARTLADARRLVETSRPDVVLLDVALPDGDGIAEIPALLERHPGARVVVLTGTTSDRVLVGAVEAGAAGFLSKSGGVRRVVDTVRAAAADEAVLPEATLERLRPLMRQRADERHVRLTEREVEVLQLVAEGLTNAAIAERLVVSLHTVRNHVARISRKLGAHSKLEALSIALRQGLVTP</sequence>
<dbReference type="RefSeq" id="WP_343915803.1">
    <property type="nucleotide sequence ID" value="NZ_BAAAJT010000002.1"/>
</dbReference>
<dbReference type="Pfam" id="PF00196">
    <property type="entry name" value="GerE"/>
    <property type="match status" value="1"/>
</dbReference>